<dbReference type="Gene3D" id="3.40.50.2000">
    <property type="entry name" value="Glycogen Phosphorylase B"/>
    <property type="match status" value="2"/>
</dbReference>
<evidence type="ECO:0000313" key="3">
    <source>
        <dbReference type="EMBL" id="SFS97845.1"/>
    </source>
</evidence>
<dbReference type="PANTHER" id="PTHR12526">
    <property type="entry name" value="GLYCOSYLTRANSFERASE"/>
    <property type="match status" value="1"/>
</dbReference>
<dbReference type="Proteomes" id="UP000198785">
    <property type="component" value="Unassembled WGS sequence"/>
</dbReference>
<sequence>MKIQFIITDYGSFNNFLGDVAVALVRQGYRVHVICSKDKVIQVTDRFDYEGEGVTFAYIPFPRGFNVFKHWKASRQIHQAVSAFSPDIVSIHFTTGIFTTTFAGPLGYKTLGTFHGLGYPVVEGTLKRWLYYGIEALCMRRIDEAWVLNSFDYQQLQKDFAGSRTKVFLQPTKGLGCVLDRFDKNLFSAEAKESLRNSLGIEQGDFVLCFTGRFVFFKGYDKVIRALRFLLEDRGMTNIKLLLIGGKDKAHPTGLTDDEERWAMQSRHIIPVGFTHEVAKYLSITDVFVFPSEKEGVPVCIIEALAMEVPVVTTDARGCNDLVTHLSNGILVNKKPSTRQLAEAIMLLKEDGELYHRLKMQIATERWSLDRENFVEQQVDLFSRA</sequence>
<reference evidence="3 4" key="1">
    <citation type="submission" date="2016-10" db="EMBL/GenBank/DDBJ databases">
        <authorList>
            <person name="de Groot N.N."/>
        </authorList>
    </citation>
    <scope>NUCLEOTIDE SEQUENCE [LARGE SCALE GENOMIC DNA]</scope>
    <source>
        <strain evidence="3 4">DSM 22789</strain>
    </source>
</reference>
<keyword evidence="3" id="KW-0808">Transferase</keyword>
<accession>A0A1I6U8W4</accession>
<evidence type="ECO:0000313" key="4">
    <source>
        <dbReference type="Proteomes" id="UP000198785"/>
    </source>
</evidence>
<dbReference type="InterPro" id="IPR028098">
    <property type="entry name" value="Glyco_trans_4-like_N"/>
</dbReference>
<dbReference type="RefSeq" id="WP_093366254.1">
    <property type="nucleotide sequence ID" value="NZ_FOZZ01000008.1"/>
</dbReference>
<evidence type="ECO:0000259" key="1">
    <source>
        <dbReference type="Pfam" id="PF00534"/>
    </source>
</evidence>
<evidence type="ECO:0000259" key="2">
    <source>
        <dbReference type="Pfam" id="PF13579"/>
    </source>
</evidence>
<dbReference type="GO" id="GO:0016757">
    <property type="term" value="F:glycosyltransferase activity"/>
    <property type="evidence" value="ECO:0007669"/>
    <property type="project" value="InterPro"/>
</dbReference>
<name>A0A1I6U8W4_9SPHI</name>
<organism evidence="3 4">
    <name type="scientific">Sphingobacterium wenxiniae</name>
    <dbReference type="NCBI Taxonomy" id="683125"/>
    <lineage>
        <taxon>Bacteria</taxon>
        <taxon>Pseudomonadati</taxon>
        <taxon>Bacteroidota</taxon>
        <taxon>Sphingobacteriia</taxon>
        <taxon>Sphingobacteriales</taxon>
        <taxon>Sphingobacteriaceae</taxon>
        <taxon>Sphingobacterium</taxon>
    </lineage>
</organism>
<dbReference type="Pfam" id="PF13579">
    <property type="entry name" value="Glyco_trans_4_4"/>
    <property type="match status" value="1"/>
</dbReference>
<dbReference type="SUPFAM" id="SSF53756">
    <property type="entry name" value="UDP-Glycosyltransferase/glycogen phosphorylase"/>
    <property type="match status" value="1"/>
</dbReference>
<dbReference type="InterPro" id="IPR001296">
    <property type="entry name" value="Glyco_trans_1"/>
</dbReference>
<gene>
    <name evidence="3" type="ORF">SAMN05660206_10857</name>
</gene>
<keyword evidence="4" id="KW-1185">Reference proteome</keyword>
<dbReference type="Pfam" id="PF00534">
    <property type="entry name" value="Glycos_transf_1"/>
    <property type="match status" value="1"/>
</dbReference>
<proteinExistence type="predicted"/>
<dbReference type="AlphaFoldDB" id="A0A1I6U8W4"/>
<protein>
    <submittedName>
        <fullName evidence="3">Glycosyltransferase involved in cell wall bisynthesis</fullName>
    </submittedName>
</protein>
<dbReference type="PANTHER" id="PTHR12526:SF638">
    <property type="entry name" value="SPORE COAT PROTEIN SA"/>
    <property type="match status" value="1"/>
</dbReference>
<feature type="domain" description="Glycosyl transferase family 1" evidence="1">
    <location>
        <begin position="192"/>
        <end position="359"/>
    </location>
</feature>
<feature type="domain" description="Glycosyltransferase subfamily 4-like N-terminal" evidence="2">
    <location>
        <begin position="17"/>
        <end position="163"/>
    </location>
</feature>
<dbReference type="EMBL" id="FOZZ01000008">
    <property type="protein sequence ID" value="SFS97845.1"/>
    <property type="molecule type" value="Genomic_DNA"/>
</dbReference>
<dbReference type="OrthoDB" id="9790710at2"/>
<dbReference type="STRING" id="683125.SAMN05660206_10857"/>